<dbReference type="EMBL" id="NVWI01000002">
    <property type="protein sequence ID" value="PCJ42947.1"/>
    <property type="molecule type" value="Genomic_DNA"/>
</dbReference>
<proteinExistence type="inferred from homology"/>
<dbReference type="Gene3D" id="3.55.40.10">
    <property type="entry name" value="minor pseudopilin epsh domain"/>
    <property type="match status" value="1"/>
</dbReference>
<evidence type="ECO:0000259" key="11">
    <source>
        <dbReference type="Pfam" id="PF12019"/>
    </source>
</evidence>
<evidence type="ECO:0000256" key="1">
    <source>
        <dbReference type="ARBA" id="ARBA00004377"/>
    </source>
</evidence>
<keyword evidence="4" id="KW-0488">Methylation</keyword>
<evidence type="ECO:0000313" key="13">
    <source>
        <dbReference type="Proteomes" id="UP000228987"/>
    </source>
</evidence>
<dbReference type="SUPFAM" id="SSF54523">
    <property type="entry name" value="Pili subunits"/>
    <property type="match status" value="1"/>
</dbReference>
<evidence type="ECO:0000256" key="10">
    <source>
        <dbReference type="ARBA" id="ARBA00030775"/>
    </source>
</evidence>
<dbReference type="AlphaFoldDB" id="A0A2A5CGF6"/>
<dbReference type="GO" id="GO:0005886">
    <property type="term" value="C:plasma membrane"/>
    <property type="evidence" value="ECO:0007669"/>
    <property type="project" value="UniProtKB-SubCell"/>
</dbReference>
<keyword evidence="5" id="KW-0997">Cell inner membrane</keyword>
<name>A0A2A5CGF6_9GAMM</name>
<dbReference type="NCBIfam" id="TIGR02532">
    <property type="entry name" value="IV_pilin_GFxxxE"/>
    <property type="match status" value="1"/>
</dbReference>
<keyword evidence="7" id="KW-1133">Transmembrane helix</keyword>
<comment type="caution">
    <text evidence="12">The sequence shown here is derived from an EMBL/GenBank/DDBJ whole genome shotgun (WGS) entry which is preliminary data.</text>
</comment>
<evidence type="ECO:0000256" key="5">
    <source>
        <dbReference type="ARBA" id="ARBA00022519"/>
    </source>
</evidence>
<dbReference type="Pfam" id="PF12019">
    <property type="entry name" value="GspH"/>
    <property type="match status" value="1"/>
</dbReference>
<evidence type="ECO:0000256" key="6">
    <source>
        <dbReference type="ARBA" id="ARBA00022692"/>
    </source>
</evidence>
<sequence length="191" mass="21125">MSISKNKPNSGFNLIELLTVLALLAILVNLSLPNLTQSVERNQAQVVINEINRAITLTRFTAINNGVMATLCRSENGQNCGGQWQQGFIVFTDNNADKIINGRDRLIRVFPELTNSGTLKFRAFQNKQYLQMTPQGFTNHQNGNFTFCPASNDPKLAQQVIINRSGRTYFARDTDGDGIKEGANGKALTCN</sequence>
<protein>
    <recommendedName>
        <fullName evidence="2">Type II secretion system protein H</fullName>
    </recommendedName>
    <alternativeName>
        <fullName evidence="10">General secretion pathway protein H</fullName>
    </alternativeName>
</protein>
<keyword evidence="8" id="KW-0472">Membrane</keyword>
<keyword evidence="6" id="KW-0812">Transmembrane</keyword>
<evidence type="ECO:0000256" key="4">
    <source>
        <dbReference type="ARBA" id="ARBA00022481"/>
    </source>
</evidence>
<dbReference type="InterPro" id="IPR045584">
    <property type="entry name" value="Pilin-like"/>
</dbReference>
<keyword evidence="3" id="KW-1003">Cell membrane</keyword>
<evidence type="ECO:0000313" key="12">
    <source>
        <dbReference type="EMBL" id="PCJ42947.1"/>
    </source>
</evidence>
<comment type="subcellular location">
    <subcellularLocation>
        <location evidence="1">Cell inner membrane</location>
        <topology evidence="1">Single-pass membrane protein</topology>
    </subcellularLocation>
</comment>
<evidence type="ECO:0000256" key="9">
    <source>
        <dbReference type="ARBA" id="ARBA00025772"/>
    </source>
</evidence>
<feature type="domain" description="General secretion pathway GspH" evidence="11">
    <location>
        <begin position="48"/>
        <end position="166"/>
    </location>
</feature>
<dbReference type="Proteomes" id="UP000228987">
    <property type="component" value="Unassembled WGS sequence"/>
</dbReference>
<dbReference type="InterPro" id="IPR022346">
    <property type="entry name" value="T2SS_GspH"/>
</dbReference>
<dbReference type="InterPro" id="IPR012902">
    <property type="entry name" value="N_methyl_site"/>
</dbReference>
<evidence type="ECO:0000256" key="8">
    <source>
        <dbReference type="ARBA" id="ARBA00023136"/>
    </source>
</evidence>
<accession>A0A2A5CGF6</accession>
<dbReference type="GO" id="GO:0015627">
    <property type="term" value="C:type II protein secretion system complex"/>
    <property type="evidence" value="ECO:0007669"/>
    <property type="project" value="InterPro"/>
</dbReference>
<comment type="similarity">
    <text evidence="9">Belongs to the GSP H family.</text>
</comment>
<reference evidence="13" key="1">
    <citation type="submission" date="2017-08" db="EMBL/GenBank/DDBJ databases">
        <title>A dynamic microbial community with high functional redundancy inhabits the cold, oxic subseafloor aquifer.</title>
        <authorList>
            <person name="Tully B.J."/>
            <person name="Wheat C.G."/>
            <person name="Glazer B.T."/>
            <person name="Huber J.A."/>
        </authorList>
    </citation>
    <scope>NUCLEOTIDE SEQUENCE [LARGE SCALE GENOMIC DNA]</scope>
</reference>
<evidence type="ECO:0000256" key="7">
    <source>
        <dbReference type="ARBA" id="ARBA00022989"/>
    </source>
</evidence>
<organism evidence="12 13">
    <name type="scientific">SAR86 cluster bacterium</name>
    <dbReference type="NCBI Taxonomy" id="2030880"/>
    <lineage>
        <taxon>Bacteria</taxon>
        <taxon>Pseudomonadati</taxon>
        <taxon>Pseudomonadota</taxon>
        <taxon>Gammaproteobacteria</taxon>
        <taxon>SAR86 cluster</taxon>
    </lineage>
</organism>
<gene>
    <name evidence="12" type="ORF">COA71_03520</name>
</gene>
<evidence type="ECO:0000256" key="3">
    <source>
        <dbReference type="ARBA" id="ARBA00022475"/>
    </source>
</evidence>
<evidence type="ECO:0000256" key="2">
    <source>
        <dbReference type="ARBA" id="ARBA00021549"/>
    </source>
</evidence>
<dbReference type="GO" id="GO:0015628">
    <property type="term" value="P:protein secretion by the type II secretion system"/>
    <property type="evidence" value="ECO:0007669"/>
    <property type="project" value="InterPro"/>
</dbReference>